<dbReference type="SMART" id="SM00065">
    <property type="entry name" value="GAF"/>
    <property type="match status" value="1"/>
</dbReference>
<dbReference type="eggNOG" id="COG2508">
    <property type="taxonomic scope" value="Bacteria"/>
</dbReference>
<dbReference type="InterPro" id="IPR051448">
    <property type="entry name" value="CdaR-like_regulators"/>
</dbReference>
<dbReference type="PANTHER" id="PTHR33744">
    <property type="entry name" value="CARBOHYDRATE DIACID REGULATOR"/>
    <property type="match status" value="1"/>
</dbReference>
<dbReference type="EMBL" id="CP002593">
    <property type="protein sequence ID" value="AEA24869.1"/>
    <property type="molecule type" value="Genomic_DNA"/>
</dbReference>
<proteinExistence type="inferred from homology"/>
<dbReference type="STRING" id="675635.Psed_2667"/>
<dbReference type="Pfam" id="PF17853">
    <property type="entry name" value="GGDEF_2"/>
    <property type="match status" value="1"/>
</dbReference>
<comment type="similarity">
    <text evidence="1">Belongs to the CdaR family.</text>
</comment>
<dbReference type="Pfam" id="PF01590">
    <property type="entry name" value="GAF"/>
    <property type="match status" value="1"/>
</dbReference>
<dbReference type="InterPro" id="IPR003018">
    <property type="entry name" value="GAF"/>
</dbReference>
<name>F4D036_PSEUX</name>
<reference evidence="4 5" key="1">
    <citation type="journal article" date="2011" name="J. Bacteriol.">
        <title>Genome sequence of the 1,4-dioxane-degrading Pseudonocardia dioxanivorans strain CB1190.</title>
        <authorList>
            <person name="Sales C.M."/>
            <person name="Mahendra S."/>
            <person name="Grostern A."/>
            <person name="Parales R.E."/>
            <person name="Goodwin L.A."/>
            <person name="Woyke T."/>
            <person name="Nolan M."/>
            <person name="Lapidus A."/>
            <person name="Chertkov O."/>
            <person name="Ovchinnikova G."/>
            <person name="Sczyrba A."/>
            <person name="Alvarez-Cohen L."/>
        </authorList>
    </citation>
    <scope>NUCLEOTIDE SEQUENCE [LARGE SCALE GENOMIC DNA]</scope>
    <source>
        <strain evidence="5">ATCC 55486 / DSM 44775 / JCM 13855 / CB1190</strain>
    </source>
</reference>
<accession>F4D036</accession>
<dbReference type="HOGENOM" id="CLU_017436_0_0_11"/>
<dbReference type="KEGG" id="pdx:Psed_2667"/>
<sequence>MSRRTDVCQIEGGTTDRAEATLPLSGTVRQADPTQPRLPEPITGRDIAARQRMSVDGVLALLRTIRADAGPARGVAGLLAHEDLRADVLALLEDEVLRVQATVTRLARREHELSALFSSARELAEEREPALLLRRLVQRAFDLIGTDVAYVASFEQPSGVLMIREAVGSVTPELMGVRVPPGKGLAMKVAQSRAAFRSTRYMTDHGIEHDDEVDAVIAGEGIVSMVGVPMLAGDEVLGVLVAANRSLRTFTTEEIALLSAFADHASVVLQTARRLDEAVASAAAAESACAELTRQTAAMERTAAVHSELTAAVLRGGSAEEVAGILGGVLRRRVRILDRRGTPLADSAGAAVVDEPVEDGDRPGFPGPIAAALRESRRTGQCVPVHEPGSGLAVAVVAGESLMGAILVHDGEIALTPADRRTVERASQIVALLTLRQEAVADAEERVRGELVSDLLGARSVYRHELLLRARSRGIRIDDLRTPVVVTVDPEYRRAALRAAHDIAPAALAGEHEGSVVVLLPDNPSEAAELVRARIAATLGAPVLVVAGPAGSPESLADRFDLARRCARLLVGLGRTDTAATTDGYAPYLALFGSGREDLGAFIEQTLGPVIAWDAERGTELIATLLGFIEANASPTRTARNLGLHTNTVLQRLDRITTLLGEAWRDPEPLFRISIAARLHQLSGAV</sequence>
<dbReference type="Gene3D" id="1.10.10.2840">
    <property type="entry name" value="PucR C-terminal helix-turn-helix domain"/>
    <property type="match status" value="1"/>
</dbReference>
<evidence type="ECO:0000256" key="1">
    <source>
        <dbReference type="ARBA" id="ARBA00006754"/>
    </source>
</evidence>
<dbReference type="Gene3D" id="3.30.450.40">
    <property type="match status" value="1"/>
</dbReference>
<dbReference type="eggNOG" id="COG2203">
    <property type="taxonomic scope" value="Bacteria"/>
</dbReference>
<evidence type="ECO:0000256" key="2">
    <source>
        <dbReference type="SAM" id="Coils"/>
    </source>
</evidence>
<gene>
    <name evidence="4" type="ordered locus">Psed_2667</name>
</gene>
<feature type="domain" description="GAF" evidence="3">
    <location>
        <begin position="128"/>
        <end position="279"/>
    </location>
</feature>
<keyword evidence="2" id="KW-0175">Coiled coil</keyword>
<keyword evidence="5" id="KW-1185">Reference proteome</keyword>
<dbReference type="InterPro" id="IPR025736">
    <property type="entry name" value="PucR_C-HTH_dom"/>
</dbReference>
<organism evidence="4 5">
    <name type="scientific">Pseudonocardia dioxanivorans (strain ATCC 55486 / DSM 44775 / JCM 13855 / CB1190)</name>
    <dbReference type="NCBI Taxonomy" id="675635"/>
    <lineage>
        <taxon>Bacteria</taxon>
        <taxon>Bacillati</taxon>
        <taxon>Actinomycetota</taxon>
        <taxon>Actinomycetes</taxon>
        <taxon>Pseudonocardiales</taxon>
        <taxon>Pseudonocardiaceae</taxon>
        <taxon>Pseudonocardia</taxon>
    </lineage>
</organism>
<evidence type="ECO:0000313" key="5">
    <source>
        <dbReference type="Proteomes" id="UP000007809"/>
    </source>
</evidence>
<protein>
    <submittedName>
        <fullName evidence="4">GAF domain protein</fullName>
    </submittedName>
</protein>
<dbReference type="Proteomes" id="UP000007809">
    <property type="component" value="Chromosome"/>
</dbReference>
<dbReference type="InterPro" id="IPR029016">
    <property type="entry name" value="GAF-like_dom_sf"/>
</dbReference>
<dbReference type="Pfam" id="PF13556">
    <property type="entry name" value="HTH_30"/>
    <property type="match status" value="1"/>
</dbReference>
<dbReference type="AlphaFoldDB" id="F4D036"/>
<dbReference type="InterPro" id="IPR041522">
    <property type="entry name" value="CdaR_GGDEF"/>
</dbReference>
<dbReference type="PANTHER" id="PTHR33744:SF1">
    <property type="entry name" value="DNA-BINDING TRANSCRIPTIONAL ACTIVATOR ADER"/>
    <property type="match status" value="1"/>
</dbReference>
<feature type="coiled-coil region" evidence="2">
    <location>
        <begin position="275"/>
        <end position="302"/>
    </location>
</feature>
<evidence type="ECO:0000313" key="4">
    <source>
        <dbReference type="EMBL" id="AEA24869.1"/>
    </source>
</evidence>
<dbReference type="InterPro" id="IPR042070">
    <property type="entry name" value="PucR_C-HTH_sf"/>
</dbReference>
<dbReference type="SUPFAM" id="SSF55781">
    <property type="entry name" value="GAF domain-like"/>
    <property type="match status" value="1"/>
</dbReference>
<evidence type="ECO:0000259" key="3">
    <source>
        <dbReference type="SMART" id="SM00065"/>
    </source>
</evidence>